<dbReference type="Pfam" id="PF23758">
    <property type="entry name" value="TPR_HPS5"/>
    <property type="match status" value="1"/>
</dbReference>
<feature type="region of interest" description="Disordered" evidence="3">
    <location>
        <begin position="52"/>
        <end position="78"/>
    </location>
</feature>
<keyword evidence="2" id="KW-0862">Zinc</keyword>
<feature type="region of interest" description="Disordered" evidence="3">
    <location>
        <begin position="152"/>
        <end position="284"/>
    </location>
</feature>
<dbReference type="SUPFAM" id="SSF57850">
    <property type="entry name" value="RING/U-box"/>
    <property type="match status" value="1"/>
</dbReference>
<keyword evidence="6" id="KW-1185">Reference proteome</keyword>
<dbReference type="AlphaFoldDB" id="A0A7M5TSK7"/>
<sequence>MMFLQRLKEDEQANTEKSDVITEFEEFIQRVEKCHIEVRTLVQERLNQLKLNASDENVRPPDDQDESGDEVRSTVTSLSGISETSSKISLTRLADMKDNLVQKAANAMVSKVMKTGFMKKAFRDALESEGVIIDNKEQHPTTRPSTLHMEVLRTKSTPNSPRVFKKPASIQRHNSDQLLKTEASTPADPRQRFLARKTVSTPALNLDESEQTKSTEADSNFTGAESSDSTTMGSTPTSFQQSTMASDSDSLVIRKKARKPKKKRKAKMVELTMAEEPQDDPLPTEYSTQKTDNLMDQDLPPFFVENILKDRTSSLISTTDQPIPNTIQNESGSDRRFSSTQPQLPFEETDHVGARQPLASLQLQLPPNASEIVNKLVTATYTTRNDFRDAGVLYNPKSFLEKLKSWAKCLSEATKSFREECFRLLDSNIQREMNNTILAYLDVQCNDLFFQQSHSAFSEICNLAMLCFETNTFPKKCSMLKAHEISLLNTELSLDVIMENAEEEMQRILTAESKNSPVVEKVEKDPPSLEKDTEKVTVPDLLQDIKNIKDVGELLDRKSLSTIASVDSGSKSSNSTCDILRESIDILIENTAMCENYDLTEGESCEWCLIDKCRACFVLRYFPIINFARIRVILSSTKKCRWRTWLAYVITLKYTHRNSTLAKLIESNSPDSNILEEVVNTDLKHFLAVISKLYNRSLNLLLDCITCKDLGQWEIIILMYSGILGNDESKHEEYLAYFQQKLEIKDLKLEHIFTRLVVESALQYHPGNALLFCGSSGKARPGSSTLEWRWGGLLKDLVENLHKSPTKCEEHVDIIAKLCFKHGYWHGYVTLATINQSLYQLICQLADTRLLDYFINTRNIDLGEDGCSAMLNHFAARFDQSSDVFEGSTESHACSPLDGWSPTLTLERVIQLTAAYCGSRYTLNCLKESTPSTWSDSLREIFVSLLKAVELESKEELIISSLIEEASAQVWNEPRNYLPHEFQLVKKLEFDDGEISANQIDSLYPNEYVQDDTEAVWGRSIDISNGECPVCTLPLHLKTTYTSASAGLIVFQCGHSFHKICVPEDACLVCYHENFSTII</sequence>
<feature type="domain" description="RING-type" evidence="4">
    <location>
        <begin position="1028"/>
        <end position="1070"/>
    </location>
</feature>
<accession>A0A7M5TSK7</accession>
<evidence type="ECO:0000256" key="1">
    <source>
        <dbReference type="ARBA" id="ARBA00022771"/>
    </source>
</evidence>
<dbReference type="RefSeq" id="XP_066919772.1">
    <property type="nucleotide sequence ID" value="XM_067063671.1"/>
</dbReference>
<dbReference type="EnsemblMetazoa" id="CLYHEMT001217.1">
    <property type="protein sequence ID" value="CLYHEMP001217.1"/>
    <property type="gene ID" value="CLYHEMG001217"/>
</dbReference>
<evidence type="ECO:0000313" key="5">
    <source>
        <dbReference type="EnsemblMetazoa" id="CLYHEMP001217.1"/>
    </source>
</evidence>
<evidence type="ECO:0000259" key="4">
    <source>
        <dbReference type="SMART" id="SM00184"/>
    </source>
</evidence>
<evidence type="ECO:0000256" key="2">
    <source>
        <dbReference type="ARBA" id="ARBA00022833"/>
    </source>
</evidence>
<dbReference type="Proteomes" id="UP000594262">
    <property type="component" value="Unplaced"/>
</dbReference>
<evidence type="ECO:0000256" key="3">
    <source>
        <dbReference type="SAM" id="MobiDB-lite"/>
    </source>
</evidence>
<keyword evidence="1" id="KW-0863">Zinc-finger</keyword>
<organism evidence="5 6">
    <name type="scientific">Clytia hemisphaerica</name>
    <dbReference type="NCBI Taxonomy" id="252671"/>
    <lineage>
        <taxon>Eukaryota</taxon>
        <taxon>Metazoa</taxon>
        <taxon>Cnidaria</taxon>
        <taxon>Hydrozoa</taxon>
        <taxon>Hydroidolina</taxon>
        <taxon>Leptothecata</taxon>
        <taxon>Obeliida</taxon>
        <taxon>Clytiidae</taxon>
        <taxon>Clytia</taxon>
    </lineage>
</organism>
<feature type="compositionally biased region" description="Polar residues" evidence="3">
    <location>
        <begin position="317"/>
        <end position="331"/>
    </location>
</feature>
<dbReference type="OrthoDB" id="19493at2759"/>
<dbReference type="GeneID" id="136807106"/>
<proteinExistence type="predicted"/>
<name>A0A7M5TSK7_9CNID</name>
<feature type="compositionally biased region" description="Basic residues" evidence="3">
    <location>
        <begin position="253"/>
        <end position="266"/>
    </location>
</feature>
<protein>
    <recommendedName>
        <fullName evidence="4">RING-type domain-containing protein</fullName>
    </recommendedName>
</protein>
<feature type="region of interest" description="Disordered" evidence="3">
    <location>
        <begin position="317"/>
        <end position="341"/>
    </location>
</feature>
<dbReference type="GO" id="GO:0008270">
    <property type="term" value="F:zinc ion binding"/>
    <property type="evidence" value="ECO:0007669"/>
    <property type="project" value="UniProtKB-KW"/>
</dbReference>
<evidence type="ECO:0000313" key="6">
    <source>
        <dbReference type="Proteomes" id="UP000594262"/>
    </source>
</evidence>
<keyword evidence="1" id="KW-0479">Metal-binding</keyword>
<dbReference type="InterPro" id="IPR001841">
    <property type="entry name" value="Znf_RING"/>
</dbReference>
<dbReference type="InterPro" id="IPR056445">
    <property type="entry name" value="TPR_HPS5"/>
</dbReference>
<feature type="compositionally biased region" description="Polar residues" evidence="3">
    <location>
        <begin position="217"/>
        <end position="249"/>
    </location>
</feature>
<dbReference type="SMART" id="SM00184">
    <property type="entry name" value="RING"/>
    <property type="match status" value="1"/>
</dbReference>
<reference evidence="5" key="1">
    <citation type="submission" date="2021-01" db="UniProtKB">
        <authorList>
            <consortium name="EnsemblMetazoa"/>
        </authorList>
    </citation>
    <scope>IDENTIFICATION</scope>
</reference>
<dbReference type="CDD" id="cd16484">
    <property type="entry name" value="RING-H2_Vps"/>
    <property type="match status" value="1"/>
</dbReference>